<evidence type="ECO:0000313" key="4">
    <source>
        <dbReference type="Proteomes" id="UP000318081"/>
    </source>
</evidence>
<organism evidence="3 4">
    <name type="scientific">Stieleria magnilauensis</name>
    <dbReference type="NCBI Taxonomy" id="2527963"/>
    <lineage>
        <taxon>Bacteria</taxon>
        <taxon>Pseudomonadati</taxon>
        <taxon>Planctomycetota</taxon>
        <taxon>Planctomycetia</taxon>
        <taxon>Pirellulales</taxon>
        <taxon>Pirellulaceae</taxon>
        <taxon>Stieleria</taxon>
    </lineage>
</organism>
<name>A0ABX5XRS1_9BACT</name>
<dbReference type="EMBL" id="CP036432">
    <property type="protein sequence ID" value="QDV82584.1"/>
    <property type="molecule type" value="Genomic_DNA"/>
</dbReference>
<keyword evidence="2" id="KW-0812">Transmembrane</keyword>
<keyword evidence="2" id="KW-0472">Membrane</keyword>
<proteinExistence type="predicted"/>
<feature type="compositionally biased region" description="Polar residues" evidence="1">
    <location>
        <begin position="1"/>
        <end position="17"/>
    </location>
</feature>
<dbReference type="Proteomes" id="UP000318081">
    <property type="component" value="Chromosome"/>
</dbReference>
<feature type="transmembrane region" description="Helical" evidence="2">
    <location>
        <begin position="222"/>
        <end position="244"/>
    </location>
</feature>
<sequence>MSPSSPDASNRNGSQDVPATRSARRDRKRPPGDSQPRPTPAAAAESVASLVRRLGTPPPDLAAQLAQRFKDACRQHLADGETIAAINLDDWTIGLDGELCFTGIAPPADQGSRDLEMLSAEFLQLLSAPRPAIARQSVPSRTRNRVDRDRFQSHNRFETHATEPTQSLALSSIEQARREKLIEQFTASLVDRFGPAAVAPPELSEEKIRPGKPQPIARDRRFNWNLVLGVGSAAVAVALIGTAIRIQQHRSQRAEIRASQTTTVEQTAAPSVGDPPAPPKTTEREAPPGPPLVASPPIDQDRDPADAPAPLEFTVPSVIDREDIRGGFDVMDDLDDLLASGLSGDPTDLLDPSVDLAIEPPETAKFESPEITTPLAPTEDSRSGSAARSSSFVFSENDATNDVNETLESVLQSDASDQDAAEVPQQTRPSADRFVELPPRVDSQTETVIDPSAGSVERIEFPSAVAIALSDAATDDTRNLINQQTGNPIAQLIRTGPATVLRWSDNAARDGLSQKLLHGRLVLSDGQSVYLRPSIESDPYPFSLDPRRWRPSWPLGAPLPADVSRLEIELSAPDSIDLAWHTPFDPEHPHHGSAIAILTPTDGETVAIAVKLDIDCSRKLSCRMQFGGRLDPSLPWVSLSRESFAAENALWTENHRKLVMQRGMYKQSYSSANQMDRQMMRTRGQRIEADLERAEAVLERLTLLGELAVRIEQHVKLHLHALVQWPDAPQTLLRTTSQDTPSQDTAPEE</sequence>
<keyword evidence="2" id="KW-1133">Transmembrane helix</keyword>
<evidence type="ECO:0008006" key="5">
    <source>
        <dbReference type="Google" id="ProtNLM"/>
    </source>
</evidence>
<gene>
    <name evidence="3" type="ORF">TBK1r_15150</name>
</gene>
<keyword evidence="4" id="KW-1185">Reference proteome</keyword>
<feature type="compositionally biased region" description="Low complexity" evidence="1">
    <location>
        <begin position="383"/>
        <end position="395"/>
    </location>
</feature>
<evidence type="ECO:0000256" key="1">
    <source>
        <dbReference type="SAM" id="MobiDB-lite"/>
    </source>
</evidence>
<evidence type="ECO:0000256" key="2">
    <source>
        <dbReference type="SAM" id="Phobius"/>
    </source>
</evidence>
<accession>A0ABX5XRS1</accession>
<evidence type="ECO:0000313" key="3">
    <source>
        <dbReference type="EMBL" id="QDV82584.1"/>
    </source>
</evidence>
<feature type="region of interest" description="Disordered" evidence="1">
    <location>
        <begin position="250"/>
        <end position="313"/>
    </location>
</feature>
<protein>
    <recommendedName>
        <fullName evidence="5">Transmembrane protein</fullName>
    </recommendedName>
</protein>
<feature type="compositionally biased region" description="Polar residues" evidence="1">
    <location>
        <begin position="258"/>
        <end position="269"/>
    </location>
</feature>
<feature type="region of interest" description="Disordered" evidence="1">
    <location>
        <begin position="1"/>
        <end position="46"/>
    </location>
</feature>
<feature type="region of interest" description="Disordered" evidence="1">
    <location>
        <begin position="362"/>
        <end position="400"/>
    </location>
</feature>
<feature type="region of interest" description="Disordered" evidence="1">
    <location>
        <begin position="413"/>
        <end position="432"/>
    </location>
</feature>
<reference evidence="3 4" key="1">
    <citation type="submission" date="2019-02" db="EMBL/GenBank/DDBJ databases">
        <title>Deep-cultivation of Planctomycetes and their phenomic and genomic characterization uncovers novel biology.</title>
        <authorList>
            <person name="Wiegand S."/>
            <person name="Jogler M."/>
            <person name="Boedeker C."/>
            <person name="Pinto D."/>
            <person name="Vollmers J."/>
            <person name="Rivas-Marin E."/>
            <person name="Kohn T."/>
            <person name="Peeters S.H."/>
            <person name="Heuer A."/>
            <person name="Rast P."/>
            <person name="Oberbeckmann S."/>
            <person name="Bunk B."/>
            <person name="Jeske O."/>
            <person name="Meyerdierks A."/>
            <person name="Storesund J.E."/>
            <person name="Kallscheuer N."/>
            <person name="Luecker S."/>
            <person name="Lage O.M."/>
            <person name="Pohl T."/>
            <person name="Merkel B.J."/>
            <person name="Hornburger P."/>
            <person name="Mueller R.-W."/>
            <person name="Bruemmer F."/>
            <person name="Labrenz M."/>
            <person name="Spormann A.M."/>
            <person name="Op den Camp H."/>
            <person name="Overmann J."/>
            <person name="Amann R."/>
            <person name="Jetten M.S.M."/>
            <person name="Mascher T."/>
            <person name="Medema M.H."/>
            <person name="Devos D.P."/>
            <person name="Kaster A.-K."/>
            <person name="Ovreas L."/>
            <person name="Rohde M."/>
            <person name="Galperin M.Y."/>
            <person name="Jogler C."/>
        </authorList>
    </citation>
    <scope>NUCLEOTIDE SEQUENCE [LARGE SCALE GENOMIC DNA]</scope>
    <source>
        <strain evidence="3 4">TBK1r</strain>
    </source>
</reference>